<reference evidence="2 3" key="1">
    <citation type="submission" date="2018-11" db="EMBL/GenBank/DDBJ databases">
        <title>Genomic Encyclopedia of Type Strains, Phase IV (KMG-IV): sequencing the most valuable type-strain genomes for metagenomic binning, comparative biology and taxonomic classification.</title>
        <authorList>
            <person name="Goeker M."/>
        </authorList>
    </citation>
    <scope>NUCLEOTIDE SEQUENCE [LARGE SCALE GENOMIC DNA]</scope>
    <source>
        <strain evidence="2 3">DSM 18090</strain>
    </source>
</reference>
<keyword evidence="1" id="KW-1133">Transmembrane helix</keyword>
<keyword evidence="1" id="KW-0472">Membrane</keyword>
<evidence type="ECO:0000313" key="3">
    <source>
        <dbReference type="Proteomes" id="UP000276443"/>
    </source>
</evidence>
<dbReference type="OrthoDB" id="2967289at2"/>
<name>A0A3N5BCY0_9BACI</name>
<organism evidence="2 3">
    <name type="scientific">Aquisalibacillus elongatus</name>
    <dbReference type="NCBI Taxonomy" id="485577"/>
    <lineage>
        <taxon>Bacteria</taxon>
        <taxon>Bacillati</taxon>
        <taxon>Bacillota</taxon>
        <taxon>Bacilli</taxon>
        <taxon>Bacillales</taxon>
        <taxon>Bacillaceae</taxon>
        <taxon>Aquisalibacillus</taxon>
    </lineage>
</organism>
<proteinExistence type="predicted"/>
<dbReference type="Proteomes" id="UP000276443">
    <property type="component" value="Unassembled WGS sequence"/>
</dbReference>
<keyword evidence="3" id="KW-1185">Reference proteome</keyword>
<evidence type="ECO:0000313" key="2">
    <source>
        <dbReference type="EMBL" id="RPF55343.1"/>
    </source>
</evidence>
<dbReference type="RefSeq" id="WP_124219012.1">
    <property type="nucleotide sequence ID" value="NZ_RKRF01000007.1"/>
</dbReference>
<feature type="transmembrane region" description="Helical" evidence="1">
    <location>
        <begin position="6"/>
        <end position="25"/>
    </location>
</feature>
<dbReference type="EMBL" id="RKRF01000007">
    <property type="protein sequence ID" value="RPF55343.1"/>
    <property type="molecule type" value="Genomic_DNA"/>
</dbReference>
<accession>A0A3N5BCY0</accession>
<sequence>MNRLVIGLTSGLFVITWTFLLILILQPEEPVLKAKTNSISTEIALEDKNASTFYVLVNDDKLTNNTNQQIEKAIEYNDGEGVSIDTLLEILEIDEEAAPNS</sequence>
<keyword evidence="1" id="KW-0812">Transmembrane</keyword>
<gene>
    <name evidence="2" type="ORF">EDC24_0214</name>
</gene>
<evidence type="ECO:0000256" key="1">
    <source>
        <dbReference type="SAM" id="Phobius"/>
    </source>
</evidence>
<comment type="caution">
    <text evidence="2">The sequence shown here is derived from an EMBL/GenBank/DDBJ whole genome shotgun (WGS) entry which is preliminary data.</text>
</comment>
<protein>
    <submittedName>
        <fullName evidence="2">Uncharacterized protein</fullName>
    </submittedName>
</protein>
<dbReference type="AlphaFoldDB" id="A0A3N5BCY0"/>